<dbReference type="GeneID" id="28995076"/>
<dbReference type="GO" id="GO:0005576">
    <property type="term" value="C:extracellular region"/>
    <property type="evidence" value="ECO:0007669"/>
    <property type="project" value="UniProtKB-SubCell"/>
</dbReference>
<evidence type="ECO:0000256" key="2">
    <source>
        <dbReference type="ARBA" id="ARBA00005679"/>
    </source>
</evidence>
<keyword evidence="4 6" id="KW-0732">Signal</keyword>
<dbReference type="Proteomes" id="UP000077315">
    <property type="component" value="Unassembled WGS sequence"/>
</dbReference>
<protein>
    <submittedName>
        <fullName evidence="7">Uncharacterized protein</fullName>
    </submittedName>
</protein>
<dbReference type="PANTHER" id="PTHR13234:SF8">
    <property type="entry name" value="GAMMA-INTERFERON-INDUCIBLE LYSOSOMAL THIOL REDUCTASE"/>
    <property type="match status" value="1"/>
</dbReference>
<accession>A0A163CZV9</accession>
<evidence type="ECO:0000256" key="4">
    <source>
        <dbReference type="ARBA" id="ARBA00022729"/>
    </source>
</evidence>
<feature type="signal peptide" evidence="6">
    <location>
        <begin position="1"/>
        <end position="19"/>
    </location>
</feature>
<dbReference type="STRING" id="763407.A0A163CZV9"/>
<keyword evidence="8" id="KW-1185">Reference proteome</keyword>
<dbReference type="VEuPathDB" id="FungiDB:PHYBLDRAFT_160360"/>
<name>A0A163CZV9_PHYB8</name>
<dbReference type="RefSeq" id="XP_018285740.1">
    <property type="nucleotide sequence ID" value="XM_018434170.1"/>
</dbReference>
<dbReference type="Pfam" id="PF03227">
    <property type="entry name" value="GILT"/>
    <property type="match status" value="1"/>
</dbReference>
<proteinExistence type="inferred from homology"/>
<organism evidence="7 8">
    <name type="scientific">Phycomyces blakesleeanus (strain ATCC 8743b / DSM 1359 / FGSC 10004 / NBRC 33097 / NRRL 1555)</name>
    <dbReference type="NCBI Taxonomy" id="763407"/>
    <lineage>
        <taxon>Eukaryota</taxon>
        <taxon>Fungi</taxon>
        <taxon>Fungi incertae sedis</taxon>
        <taxon>Mucoromycota</taxon>
        <taxon>Mucoromycotina</taxon>
        <taxon>Mucoromycetes</taxon>
        <taxon>Mucorales</taxon>
        <taxon>Phycomycetaceae</taxon>
        <taxon>Phycomyces</taxon>
    </lineage>
</organism>
<evidence type="ECO:0000256" key="6">
    <source>
        <dbReference type="SAM" id="SignalP"/>
    </source>
</evidence>
<dbReference type="OrthoDB" id="958254at2759"/>
<dbReference type="InParanoid" id="A0A163CZV9"/>
<dbReference type="GO" id="GO:0016671">
    <property type="term" value="F:oxidoreductase activity, acting on a sulfur group of donors, disulfide as acceptor"/>
    <property type="evidence" value="ECO:0007669"/>
    <property type="project" value="InterPro"/>
</dbReference>
<comment type="subcellular location">
    <subcellularLocation>
        <location evidence="1">Secreted</location>
    </subcellularLocation>
</comment>
<evidence type="ECO:0000256" key="5">
    <source>
        <dbReference type="ARBA" id="ARBA00023180"/>
    </source>
</evidence>
<keyword evidence="5" id="KW-0325">Glycoprotein</keyword>
<sequence>MKFLSAISLVISSAALVHSFQHEFTVQRPVPIELFVMSKCPDKVYCESVIAQVLEEVRVPVTLSIDYIGTTDKYDPLRTTCMHGPSECLGNKQELCFKRLNPDIKSWFPFDLCLNRNYDKIGTSDSLFRACVNEQGKNANAVHSCATSQFGARLLSESVQHTKSLGIRKSCTIFINHKLRCVRDGEWKDCEGGYKVSDFVQTIEDSYYQNEV</sequence>
<keyword evidence="3" id="KW-0964">Secreted</keyword>
<feature type="chain" id="PRO_5007842159" evidence="6">
    <location>
        <begin position="20"/>
        <end position="212"/>
    </location>
</feature>
<evidence type="ECO:0000256" key="1">
    <source>
        <dbReference type="ARBA" id="ARBA00004613"/>
    </source>
</evidence>
<dbReference type="EMBL" id="KV440998">
    <property type="protein sequence ID" value="OAD67700.1"/>
    <property type="molecule type" value="Genomic_DNA"/>
</dbReference>
<evidence type="ECO:0000313" key="7">
    <source>
        <dbReference type="EMBL" id="OAD67700.1"/>
    </source>
</evidence>
<reference evidence="8" key="1">
    <citation type="submission" date="2015-06" db="EMBL/GenBank/DDBJ databases">
        <title>Expansion of signal transduction pathways in fungi by whole-genome duplication.</title>
        <authorList>
            <consortium name="DOE Joint Genome Institute"/>
            <person name="Corrochano L.M."/>
            <person name="Kuo A."/>
            <person name="Marcet-Houben M."/>
            <person name="Polaino S."/>
            <person name="Salamov A."/>
            <person name="Villalobos J.M."/>
            <person name="Alvarez M.I."/>
            <person name="Avalos J."/>
            <person name="Benito E.P."/>
            <person name="Benoit I."/>
            <person name="Burger G."/>
            <person name="Camino L.P."/>
            <person name="Canovas D."/>
            <person name="Cerda-Olmedo E."/>
            <person name="Cheng J.-F."/>
            <person name="Dominguez A."/>
            <person name="Elias M."/>
            <person name="Eslava A.P."/>
            <person name="Glaser F."/>
            <person name="Grimwood J."/>
            <person name="Gutierrez G."/>
            <person name="Heitman J."/>
            <person name="Henrissat B."/>
            <person name="Iturriaga E.A."/>
            <person name="Lang B.F."/>
            <person name="Lavin J.L."/>
            <person name="Lee S."/>
            <person name="Li W."/>
            <person name="Lindquist E."/>
            <person name="Lopez-Garcia S."/>
            <person name="Luque E.M."/>
            <person name="Marcos A.T."/>
            <person name="Martin J."/>
            <person name="McCluskey K."/>
            <person name="Medina H.R."/>
            <person name="Miralles-Duran A."/>
            <person name="Miyazaki A."/>
            <person name="Munoz-Torres E."/>
            <person name="Oguiza J.A."/>
            <person name="Ohm R."/>
            <person name="Olmedo M."/>
            <person name="Orejas M."/>
            <person name="Ortiz-Castellanos L."/>
            <person name="Pisabarro A.G."/>
            <person name="Rodriguez-Romero J."/>
            <person name="Ruiz-Herrera J."/>
            <person name="Ruiz-Vazquez R."/>
            <person name="Sanz C."/>
            <person name="Schackwitz W."/>
            <person name="Schmutz J."/>
            <person name="Shahriari M."/>
            <person name="Shelest E."/>
            <person name="Silva-Franco F."/>
            <person name="Soanes D."/>
            <person name="Syed K."/>
            <person name="Tagua V.G."/>
            <person name="Talbot N.J."/>
            <person name="Thon M."/>
            <person name="De vries R.P."/>
            <person name="Wiebenga A."/>
            <person name="Yadav J.S."/>
            <person name="Braun E.L."/>
            <person name="Baker S."/>
            <person name="Garre V."/>
            <person name="Horwitz B."/>
            <person name="Torres-Martinez S."/>
            <person name="Idnurm A."/>
            <person name="Herrera-Estrella A."/>
            <person name="Gabaldon T."/>
            <person name="Grigoriev I.V."/>
        </authorList>
    </citation>
    <scope>NUCLEOTIDE SEQUENCE [LARGE SCALE GENOMIC DNA]</scope>
    <source>
        <strain evidence="8">NRRL 1555(-)</strain>
    </source>
</reference>
<gene>
    <name evidence="7" type="ORF">PHYBLDRAFT_160360</name>
</gene>
<comment type="similarity">
    <text evidence="2">Belongs to the GILT family.</text>
</comment>
<evidence type="ECO:0000256" key="3">
    <source>
        <dbReference type="ARBA" id="ARBA00022525"/>
    </source>
</evidence>
<evidence type="ECO:0000313" key="8">
    <source>
        <dbReference type="Proteomes" id="UP000077315"/>
    </source>
</evidence>
<dbReference type="AlphaFoldDB" id="A0A163CZV9"/>
<dbReference type="InterPro" id="IPR004911">
    <property type="entry name" value="Interferon-induced_GILT"/>
</dbReference>
<dbReference type="PANTHER" id="PTHR13234">
    <property type="entry name" value="GAMMA-INTERFERON INDUCIBLE LYSOSOMAL THIOL REDUCTASE GILT"/>
    <property type="match status" value="1"/>
</dbReference>